<dbReference type="EMBL" id="QRDV01000011">
    <property type="protein sequence ID" value="RED38230.1"/>
    <property type="molecule type" value="Genomic_DNA"/>
</dbReference>
<feature type="transmembrane region" description="Helical" evidence="1">
    <location>
        <begin position="12"/>
        <end position="30"/>
    </location>
</feature>
<organism evidence="2 3">
    <name type="scientific">Winogradskyella eximia</name>
    <dbReference type="NCBI Taxonomy" id="262006"/>
    <lineage>
        <taxon>Bacteria</taxon>
        <taxon>Pseudomonadati</taxon>
        <taxon>Bacteroidota</taxon>
        <taxon>Flavobacteriia</taxon>
        <taxon>Flavobacteriales</taxon>
        <taxon>Flavobacteriaceae</taxon>
        <taxon>Winogradskyella</taxon>
    </lineage>
</organism>
<evidence type="ECO:0000313" key="2">
    <source>
        <dbReference type="EMBL" id="RED38230.1"/>
    </source>
</evidence>
<dbReference type="AlphaFoldDB" id="A0A3D9GPT1"/>
<proteinExistence type="predicted"/>
<protein>
    <submittedName>
        <fullName evidence="2">Uncharacterized protein</fullName>
    </submittedName>
</protein>
<evidence type="ECO:0000313" key="3">
    <source>
        <dbReference type="Proteomes" id="UP000256980"/>
    </source>
</evidence>
<keyword evidence="1" id="KW-0472">Membrane</keyword>
<dbReference type="RefSeq" id="WP_115818840.1">
    <property type="nucleotide sequence ID" value="NZ_QRDV01000011.1"/>
</dbReference>
<dbReference type="OrthoDB" id="1452545at2"/>
<evidence type="ECO:0000256" key="1">
    <source>
        <dbReference type="SAM" id="Phobius"/>
    </source>
</evidence>
<keyword evidence="1" id="KW-0812">Transmembrane</keyword>
<name>A0A3D9GPT1_9FLAO</name>
<dbReference type="Proteomes" id="UP000256980">
    <property type="component" value="Unassembled WGS sequence"/>
</dbReference>
<keyword evidence="3" id="KW-1185">Reference proteome</keyword>
<reference evidence="2 3" key="1">
    <citation type="submission" date="2018-07" db="EMBL/GenBank/DDBJ databases">
        <title>Genomic Encyclopedia of Type Strains, Phase III (KMG-III): the genomes of soil and plant-associated and newly described type strains.</title>
        <authorList>
            <person name="Whitman W."/>
        </authorList>
    </citation>
    <scope>NUCLEOTIDE SEQUENCE [LARGE SCALE GENOMIC DNA]</scope>
    <source>
        <strain evidence="2 3">CECT 7946</strain>
    </source>
</reference>
<feature type="transmembrane region" description="Helical" evidence="1">
    <location>
        <begin position="67"/>
        <end position="92"/>
    </location>
</feature>
<sequence>MKKFKLKELLKVFLFLMVIQFIIGVAEILLSQAQSELSSITSILVRICSYPMSLIDSDLPFFVSENLFMIGLYWMINLMIQSVILYLILVVINKIREK</sequence>
<accession>A0A3D9GPT1</accession>
<gene>
    <name evidence="2" type="ORF">DFQ10_11151</name>
</gene>
<comment type="caution">
    <text evidence="2">The sequence shown here is derived from an EMBL/GenBank/DDBJ whole genome shotgun (WGS) entry which is preliminary data.</text>
</comment>
<keyword evidence="1" id="KW-1133">Transmembrane helix</keyword>